<proteinExistence type="predicted"/>
<dbReference type="GO" id="GO:0010181">
    <property type="term" value="F:FMN binding"/>
    <property type="evidence" value="ECO:0007669"/>
    <property type="project" value="InterPro"/>
</dbReference>
<dbReference type="InterPro" id="IPR047964">
    <property type="entry name" value="EFR1-like"/>
</dbReference>
<keyword evidence="6" id="KW-0411">Iron-sulfur</keyword>
<feature type="domain" description="4Fe-4S ferredoxin-type" evidence="8">
    <location>
        <begin position="217"/>
        <end position="243"/>
    </location>
</feature>
<protein>
    <recommendedName>
        <fullName evidence="2">Ferredoxin</fullName>
    </recommendedName>
</protein>
<dbReference type="RefSeq" id="WP_218322656.1">
    <property type="nucleotide sequence ID" value="NZ_JAEEGC010000130.1"/>
</dbReference>
<dbReference type="InterPro" id="IPR050157">
    <property type="entry name" value="PSI_iron-sulfur_center"/>
</dbReference>
<comment type="function">
    <text evidence="1">Ferredoxins are iron-sulfur proteins that transfer electrons in a wide variety of metabolic reactions.</text>
</comment>
<dbReference type="GO" id="GO:0016651">
    <property type="term" value="F:oxidoreductase activity, acting on NAD(P)H"/>
    <property type="evidence" value="ECO:0007669"/>
    <property type="project" value="UniProtKB-ARBA"/>
</dbReference>
<keyword evidence="10" id="KW-1185">Reference proteome</keyword>
<dbReference type="PROSITE" id="PS50902">
    <property type="entry name" value="FLAVODOXIN_LIKE"/>
    <property type="match status" value="1"/>
</dbReference>
<dbReference type="InterPro" id="IPR008254">
    <property type="entry name" value="Flavodoxin/NO_synth"/>
</dbReference>
<evidence type="ECO:0000256" key="6">
    <source>
        <dbReference type="ARBA" id="ARBA00023014"/>
    </source>
</evidence>
<evidence type="ECO:0000259" key="7">
    <source>
        <dbReference type="PROSITE" id="PS50902"/>
    </source>
</evidence>
<evidence type="ECO:0000256" key="2">
    <source>
        <dbReference type="ARBA" id="ARBA00013529"/>
    </source>
</evidence>
<dbReference type="Proteomes" id="UP000694308">
    <property type="component" value="Unassembled WGS sequence"/>
</dbReference>
<evidence type="ECO:0000256" key="4">
    <source>
        <dbReference type="ARBA" id="ARBA00022723"/>
    </source>
</evidence>
<evidence type="ECO:0000256" key="5">
    <source>
        <dbReference type="ARBA" id="ARBA00023004"/>
    </source>
</evidence>
<gene>
    <name evidence="9" type="ORF">I6U48_22150</name>
</gene>
<reference evidence="9" key="1">
    <citation type="submission" date="2020-12" db="EMBL/GenBank/DDBJ databases">
        <title>Clostridium thailandense sp. nov., a novel acetogenic bacterium isolated from peat land soil in Thailand.</title>
        <authorList>
            <person name="Chaikitkaew S."/>
            <person name="Birkeland N.K."/>
        </authorList>
    </citation>
    <scope>NUCLEOTIDE SEQUENCE</scope>
    <source>
        <strain evidence="9">PL3</strain>
    </source>
</reference>
<evidence type="ECO:0000256" key="1">
    <source>
        <dbReference type="ARBA" id="ARBA00003532"/>
    </source>
</evidence>
<dbReference type="PANTHER" id="PTHR24960:SF80">
    <property type="entry name" value="FERREDOXIN"/>
    <property type="match status" value="1"/>
</dbReference>
<dbReference type="PANTHER" id="PTHR24960">
    <property type="entry name" value="PHOTOSYSTEM I IRON-SULFUR CENTER-RELATED"/>
    <property type="match status" value="1"/>
</dbReference>
<organism evidence="9 10">
    <name type="scientific">Clostridium thailandense</name>
    <dbReference type="NCBI Taxonomy" id="2794346"/>
    <lineage>
        <taxon>Bacteria</taxon>
        <taxon>Bacillati</taxon>
        <taxon>Bacillota</taxon>
        <taxon>Clostridia</taxon>
        <taxon>Eubacteriales</taxon>
        <taxon>Clostridiaceae</taxon>
        <taxon>Clostridium</taxon>
    </lineage>
</organism>
<evidence type="ECO:0000259" key="8">
    <source>
        <dbReference type="PROSITE" id="PS51379"/>
    </source>
</evidence>
<sequence length="266" mass="29321">MKIKSLKLVYFSPTGTTKAIIQGVARGISHGAVELIDITKANARKQQLQTLENELLIVAVPVYMGRVPALLNEWLHTIKAHNTPAVCIAVYGNREYDDALLELKDTLIECGCIPIAGAAYIGEHSFSTPEMPIAEARPDASDLNHAELFGRKINEKLLSISSLDQSYDIKIPGNYPYGGITKVWSVDFIAINNNCTQCGICSEVCPVDAIDSKNSNSIDNEKCITCCACIKNCPQNARTIKDSPVKDVAIRLNKLYKERKEPVFFF</sequence>
<dbReference type="NCBIfam" id="NF038196">
    <property type="entry name" value="ferrodoxin_EFR1"/>
    <property type="match status" value="1"/>
</dbReference>
<dbReference type="GO" id="GO:0051539">
    <property type="term" value="F:4 iron, 4 sulfur cluster binding"/>
    <property type="evidence" value="ECO:0007669"/>
    <property type="project" value="UniProtKB-KW"/>
</dbReference>
<keyword evidence="4" id="KW-0479">Metal-binding</keyword>
<feature type="domain" description="4Fe-4S ferredoxin-type" evidence="8">
    <location>
        <begin position="187"/>
        <end position="215"/>
    </location>
</feature>
<dbReference type="PROSITE" id="PS51379">
    <property type="entry name" value="4FE4S_FER_2"/>
    <property type="match status" value="2"/>
</dbReference>
<keyword evidence="3" id="KW-0004">4Fe-4S</keyword>
<name>A0A949TXW5_9CLOT</name>
<dbReference type="AlphaFoldDB" id="A0A949TXW5"/>
<evidence type="ECO:0000313" key="9">
    <source>
        <dbReference type="EMBL" id="MBV7275606.1"/>
    </source>
</evidence>
<accession>A0A949TXW5</accession>
<keyword evidence="5" id="KW-0408">Iron</keyword>
<evidence type="ECO:0000256" key="3">
    <source>
        <dbReference type="ARBA" id="ARBA00022485"/>
    </source>
</evidence>
<dbReference type="EMBL" id="JAEEGC010000130">
    <property type="protein sequence ID" value="MBV7275606.1"/>
    <property type="molecule type" value="Genomic_DNA"/>
</dbReference>
<feature type="domain" description="Flavodoxin-like" evidence="7">
    <location>
        <begin position="6"/>
        <end position="154"/>
    </location>
</feature>
<dbReference type="InterPro" id="IPR017896">
    <property type="entry name" value="4Fe4S_Fe-S-bd"/>
</dbReference>
<dbReference type="GO" id="GO:0046872">
    <property type="term" value="F:metal ion binding"/>
    <property type="evidence" value="ECO:0007669"/>
    <property type="project" value="UniProtKB-KW"/>
</dbReference>
<comment type="caution">
    <text evidence="9">The sequence shown here is derived from an EMBL/GenBank/DDBJ whole genome shotgun (WGS) entry which is preliminary data.</text>
</comment>
<dbReference type="Pfam" id="PF13237">
    <property type="entry name" value="Fer4_10"/>
    <property type="match status" value="1"/>
</dbReference>
<evidence type="ECO:0000313" key="10">
    <source>
        <dbReference type="Proteomes" id="UP000694308"/>
    </source>
</evidence>